<evidence type="ECO:0000313" key="2">
    <source>
        <dbReference type="Proteomes" id="UP000184346"/>
    </source>
</evidence>
<dbReference type="EMBL" id="FQUJ01000006">
    <property type="protein sequence ID" value="SHF04569.1"/>
    <property type="molecule type" value="Genomic_DNA"/>
</dbReference>
<sequence length="76" mass="8758">MHNQNRSKERQVTPLSNISLAEGREVAMTYETKEMLDCLRAVAVAEIERKRRLGHYVVVWQNKRPVLIGEDAPLDP</sequence>
<protein>
    <submittedName>
        <fullName evidence="1">Uncharacterized protein</fullName>
    </submittedName>
</protein>
<dbReference type="STRING" id="1121942.SAMN02745148_01699"/>
<reference evidence="1 2" key="1">
    <citation type="submission" date="2016-11" db="EMBL/GenBank/DDBJ databases">
        <authorList>
            <person name="Jaros S."/>
            <person name="Januszkiewicz K."/>
            <person name="Wedrychowicz H."/>
        </authorList>
    </citation>
    <scope>NUCLEOTIDE SEQUENCE [LARGE SCALE GENOMIC DNA]</scope>
    <source>
        <strain evidence="1 2">DSM 19980</strain>
    </source>
</reference>
<evidence type="ECO:0000313" key="1">
    <source>
        <dbReference type="EMBL" id="SHF04569.1"/>
    </source>
</evidence>
<dbReference type="AlphaFoldDB" id="A0A1M4YFX4"/>
<proteinExistence type="predicted"/>
<dbReference type="Proteomes" id="UP000184346">
    <property type="component" value="Unassembled WGS sequence"/>
</dbReference>
<gene>
    <name evidence="1" type="ORF">SAMN02745148_01699</name>
</gene>
<organism evidence="1 2">
    <name type="scientific">Modicisalibacter ilicicola DSM 19980</name>
    <dbReference type="NCBI Taxonomy" id="1121942"/>
    <lineage>
        <taxon>Bacteria</taxon>
        <taxon>Pseudomonadati</taxon>
        <taxon>Pseudomonadota</taxon>
        <taxon>Gammaproteobacteria</taxon>
        <taxon>Oceanospirillales</taxon>
        <taxon>Halomonadaceae</taxon>
        <taxon>Modicisalibacter</taxon>
    </lineage>
</organism>
<name>A0A1M4YFX4_9GAMM</name>
<accession>A0A1M4YFX4</accession>
<keyword evidence="2" id="KW-1185">Reference proteome</keyword>